<evidence type="ECO:0000313" key="3">
    <source>
        <dbReference type="Proteomes" id="UP001174136"/>
    </source>
</evidence>
<comment type="caution">
    <text evidence="2">The sequence shown here is derived from an EMBL/GenBank/DDBJ whole genome shotgun (WGS) entry which is preliminary data.</text>
</comment>
<evidence type="ECO:0000313" key="2">
    <source>
        <dbReference type="EMBL" id="KAK0151949.1"/>
    </source>
</evidence>
<keyword evidence="3" id="KW-1185">Reference proteome</keyword>
<sequence length="507" mass="56811">MAAPVLAAAALTRDEKNKDCIKRINKLTAIDGSTLLLLKSLGLLRAREYTVTGRAVNAGRLRKRRSRRVRKQKRGNRGGTRAKLKANPYRAPLPSILLANVRSLENKLDYLRLELTTRKEIGDCCVLIFTETWLNADVPDSAIDMEGLTTFRADRSSALSDTKEALNTLYNSISELNSIHPDGVIIVAGDFNQANMRKVLPHYHQHVDFATRGTNTLDHAYTNIKGAFKALPRPHLGSSDHSSVLLIPTYKPVLTRSKPVVRQVKAWPAGGTDALQDCFESTDWSVFKEASTGPLGVNIEEYAEAVSGYIQKCTEDLCVTKHITVRANQKPWLTNEVRAKLRARNAAFKSGDETALRSARANLNRAIRDAKRAHRKKIEGHFQDCKDARRLWQGIKAITDYKPAPLQCDDNTDFLNELNSYFGRFDERNNTPATKAPHHQDDQSQWQRHFVPLCNYKLVVNEGISSQKAVGDIISKLKTCAIHFNHSVLAKQWDIISNLSETLGPIE</sequence>
<protein>
    <recommendedName>
        <fullName evidence="4">Endonuclease/exonuclease/phosphatase domain-containing protein</fullName>
    </recommendedName>
</protein>
<dbReference type="PANTHER" id="PTHR47510">
    <property type="entry name" value="REVERSE TRANSCRIPTASE DOMAIN-CONTAINING PROTEIN"/>
    <property type="match status" value="1"/>
</dbReference>
<reference evidence="2" key="1">
    <citation type="journal article" date="2023" name="Front. Mar. Sci.">
        <title>A new Merluccius polli reference genome to investigate the effects of global change in West African waters.</title>
        <authorList>
            <person name="Mateo J.L."/>
            <person name="Blanco-Fernandez C."/>
            <person name="Garcia-Vazquez E."/>
            <person name="Machado-Schiaffino G."/>
        </authorList>
    </citation>
    <scope>NUCLEOTIDE SEQUENCE</scope>
    <source>
        <strain evidence="2">C29</strain>
        <tissue evidence="2">Fin</tissue>
    </source>
</reference>
<evidence type="ECO:0000256" key="1">
    <source>
        <dbReference type="SAM" id="MobiDB-lite"/>
    </source>
</evidence>
<accession>A0AA47N484</accession>
<dbReference type="AlphaFoldDB" id="A0AA47N484"/>
<organism evidence="2 3">
    <name type="scientific">Merluccius polli</name>
    <name type="common">Benguela hake</name>
    <name type="synonym">Merluccius cadenati</name>
    <dbReference type="NCBI Taxonomy" id="89951"/>
    <lineage>
        <taxon>Eukaryota</taxon>
        <taxon>Metazoa</taxon>
        <taxon>Chordata</taxon>
        <taxon>Craniata</taxon>
        <taxon>Vertebrata</taxon>
        <taxon>Euteleostomi</taxon>
        <taxon>Actinopterygii</taxon>
        <taxon>Neopterygii</taxon>
        <taxon>Teleostei</taxon>
        <taxon>Neoteleostei</taxon>
        <taxon>Acanthomorphata</taxon>
        <taxon>Zeiogadaria</taxon>
        <taxon>Gadariae</taxon>
        <taxon>Gadiformes</taxon>
        <taxon>Gadoidei</taxon>
        <taxon>Merlucciidae</taxon>
        <taxon>Merluccius</taxon>
    </lineage>
</organism>
<feature type="region of interest" description="Disordered" evidence="1">
    <location>
        <begin position="61"/>
        <end position="82"/>
    </location>
</feature>
<dbReference type="Proteomes" id="UP001174136">
    <property type="component" value="Unassembled WGS sequence"/>
</dbReference>
<proteinExistence type="predicted"/>
<dbReference type="EMBL" id="JAOPHQ010001149">
    <property type="protein sequence ID" value="KAK0151949.1"/>
    <property type="molecule type" value="Genomic_DNA"/>
</dbReference>
<gene>
    <name evidence="2" type="ORF">N1851_006689</name>
</gene>
<name>A0AA47N484_MERPO</name>
<evidence type="ECO:0008006" key="4">
    <source>
        <dbReference type="Google" id="ProtNLM"/>
    </source>
</evidence>
<dbReference type="PANTHER" id="PTHR47510:SF3">
    <property type="entry name" value="ENDO_EXONUCLEASE_PHOSPHATASE DOMAIN-CONTAINING PROTEIN"/>
    <property type="match status" value="1"/>
</dbReference>